<dbReference type="GO" id="GO:0016579">
    <property type="term" value="P:protein deubiquitination"/>
    <property type="evidence" value="ECO:0007669"/>
    <property type="project" value="InterPro"/>
</dbReference>
<dbReference type="EMBL" id="FR906529">
    <property type="protein sequence ID" value="CDQ84706.1"/>
    <property type="molecule type" value="Genomic_DNA"/>
</dbReference>
<proteinExistence type="predicted"/>
<dbReference type="InterPro" id="IPR038765">
    <property type="entry name" value="Papain-like_cys_pep_sf"/>
</dbReference>
<dbReference type="GO" id="GO:0005829">
    <property type="term" value="C:cytosol"/>
    <property type="evidence" value="ECO:0007669"/>
    <property type="project" value="TreeGrafter"/>
</dbReference>
<dbReference type="InterPro" id="IPR018200">
    <property type="entry name" value="USP_CS"/>
</dbReference>
<dbReference type="Proteomes" id="UP000193380">
    <property type="component" value="Unassembled WGS sequence"/>
</dbReference>
<gene>
    <name evidence="3" type="ORF">GSONMT00013577001</name>
</gene>
<dbReference type="Gene3D" id="3.90.70.10">
    <property type="entry name" value="Cysteine proteinases"/>
    <property type="match status" value="1"/>
</dbReference>
<keyword evidence="1" id="KW-0732">Signal</keyword>
<dbReference type="Pfam" id="PF00443">
    <property type="entry name" value="UCH"/>
    <property type="match status" value="1"/>
</dbReference>
<reference evidence="3" key="1">
    <citation type="journal article" date="2014" name="Nat. Commun.">
        <title>The rainbow trout genome provides novel insights into evolution after whole-genome duplication in vertebrates.</title>
        <authorList>
            <person name="Berthelot C."/>
            <person name="Brunet F."/>
            <person name="Chalopin D."/>
            <person name="Juanchich A."/>
            <person name="Bernard M."/>
            <person name="Noel B."/>
            <person name="Bento P."/>
            <person name="Da Silva C."/>
            <person name="Labadie K."/>
            <person name="Alberti A."/>
            <person name="Aury J.M."/>
            <person name="Louis A."/>
            <person name="Dehais P."/>
            <person name="Bardou P."/>
            <person name="Montfort J."/>
            <person name="Klopp C."/>
            <person name="Cabau C."/>
            <person name="Gaspin C."/>
            <person name="Thorgaard G.H."/>
            <person name="Boussaha M."/>
            <person name="Quillet E."/>
            <person name="Guyomard R."/>
            <person name="Galiana D."/>
            <person name="Bobe J."/>
            <person name="Volff J.N."/>
            <person name="Genet C."/>
            <person name="Wincker P."/>
            <person name="Jaillon O."/>
            <person name="Roest Crollius H."/>
            <person name="Guiguen Y."/>
        </authorList>
    </citation>
    <scope>NUCLEOTIDE SEQUENCE [LARGE SCALE GENOMIC DNA]</scope>
</reference>
<evidence type="ECO:0000259" key="2">
    <source>
        <dbReference type="PROSITE" id="PS50235"/>
    </source>
</evidence>
<reference evidence="3" key="2">
    <citation type="submission" date="2014-03" db="EMBL/GenBank/DDBJ databases">
        <authorList>
            <person name="Genoscope - CEA"/>
        </authorList>
    </citation>
    <scope>NUCLEOTIDE SEQUENCE</scope>
</reference>
<dbReference type="InterPro" id="IPR001394">
    <property type="entry name" value="Peptidase_C19_UCH"/>
</dbReference>
<dbReference type="STRING" id="8022.A0A060XZ21"/>
<feature type="domain" description="USP" evidence="2">
    <location>
        <begin position="1"/>
        <end position="245"/>
    </location>
</feature>
<evidence type="ECO:0000313" key="3">
    <source>
        <dbReference type="EMBL" id="CDQ84706.1"/>
    </source>
</evidence>
<organism evidence="3 4">
    <name type="scientific">Oncorhynchus mykiss</name>
    <name type="common">Rainbow trout</name>
    <name type="synonym">Salmo gairdneri</name>
    <dbReference type="NCBI Taxonomy" id="8022"/>
    <lineage>
        <taxon>Eukaryota</taxon>
        <taxon>Metazoa</taxon>
        <taxon>Chordata</taxon>
        <taxon>Craniata</taxon>
        <taxon>Vertebrata</taxon>
        <taxon>Euteleostomi</taxon>
        <taxon>Actinopterygii</taxon>
        <taxon>Neopterygii</taxon>
        <taxon>Teleostei</taxon>
        <taxon>Protacanthopterygii</taxon>
        <taxon>Salmoniformes</taxon>
        <taxon>Salmonidae</taxon>
        <taxon>Salmoninae</taxon>
        <taxon>Oncorhynchus</taxon>
    </lineage>
</organism>
<dbReference type="AlphaFoldDB" id="A0A060XZ21"/>
<feature type="signal peptide" evidence="1">
    <location>
        <begin position="1"/>
        <end position="17"/>
    </location>
</feature>
<evidence type="ECO:0000256" key="1">
    <source>
        <dbReference type="SAM" id="SignalP"/>
    </source>
</evidence>
<evidence type="ECO:0000313" key="4">
    <source>
        <dbReference type="Proteomes" id="UP000193380"/>
    </source>
</evidence>
<dbReference type="InterPro" id="IPR028889">
    <property type="entry name" value="USP"/>
</dbReference>
<dbReference type="PANTHER" id="PTHR24006:SF729">
    <property type="entry name" value="UBIQUITIN CARBOXYL-TERMINAL HYDROLASE 24"/>
    <property type="match status" value="1"/>
</dbReference>
<protein>
    <recommendedName>
        <fullName evidence="2">USP domain-containing protein</fullName>
    </recommendedName>
</protein>
<feature type="chain" id="PRO_5001591119" description="USP domain-containing protein" evidence="1">
    <location>
        <begin position="18"/>
        <end position="291"/>
    </location>
</feature>
<accession>A0A060XZ21</accession>
<dbReference type="PANTHER" id="PTHR24006">
    <property type="entry name" value="UBIQUITIN CARBOXYL-TERMINAL HYDROLASE"/>
    <property type="match status" value="1"/>
</dbReference>
<dbReference type="FunFam" id="3.90.70.10:FF:000022">
    <property type="entry name" value="Ubiquitin carboxyl-terminal hydrolase 24"/>
    <property type="match status" value="1"/>
</dbReference>
<dbReference type="GO" id="GO:0005634">
    <property type="term" value="C:nucleus"/>
    <property type="evidence" value="ECO:0007669"/>
    <property type="project" value="TreeGrafter"/>
</dbReference>
<name>A0A060XZ21_ONCMY</name>
<sequence>MSSSLHWWTSWTSTSRCWVCLVFQKIGREQIFKNTFQGIFSDQKICKDCPHRYEREETFMALNLGVTSCQSLEISLDQFVRGEVLEGTNAYYCEKCKEKRTTVKRTCIKSLPSVLCIHLMRFGFDWESGRSIKYDEQIRFPWVLNMEPYTVSGMARQDGGVEGGDGRGEAGGSPRKKVTISENYELVGVVVHSGQAHAGHYYSFIKDRRSARGRWYKFNDNVVEEFDMNDETLEYECFGGEYRPKVYDQCKSYLTGRPSSGCQQNILSSKSCDVPWVVSFFLCSLPVPSVH</sequence>
<dbReference type="GO" id="GO:0004843">
    <property type="term" value="F:cysteine-type deubiquitinase activity"/>
    <property type="evidence" value="ECO:0007669"/>
    <property type="project" value="InterPro"/>
</dbReference>
<dbReference type="PaxDb" id="8022-A0A060XZ21"/>
<dbReference type="PROSITE" id="PS50235">
    <property type="entry name" value="USP_3"/>
    <property type="match status" value="1"/>
</dbReference>
<dbReference type="PROSITE" id="PS00973">
    <property type="entry name" value="USP_2"/>
    <property type="match status" value="1"/>
</dbReference>
<dbReference type="InterPro" id="IPR050164">
    <property type="entry name" value="Peptidase_C19"/>
</dbReference>
<dbReference type="SUPFAM" id="SSF54001">
    <property type="entry name" value="Cysteine proteinases"/>
    <property type="match status" value="1"/>
</dbReference>